<evidence type="ECO:0000256" key="1">
    <source>
        <dbReference type="ARBA" id="ARBA00004651"/>
    </source>
</evidence>
<dbReference type="AlphaFoldDB" id="A0ABD5SST7"/>
<keyword evidence="3 6" id="KW-0812">Transmembrane</keyword>
<accession>A0ABD5SST7</accession>
<evidence type="ECO:0000256" key="3">
    <source>
        <dbReference type="ARBA" id="ARBA00022692"/>
    </source>
</evidence>
<feature type="transmembrane region" description="Helical" evidence="6">
    <location>
        <begin position="251"/>
        <end position="268"/>
    </location>
</feature>
<keyword evidence="2" id="KW-1003">Cell membrane</keyword>
<dbReference type="Pfam" id="PF13440">
    <property type="entry name" value="Polysacc_synt_3"/>
    <property type="match status" value="1"/>
</dbReference>
<comment type="caution">
    <text evidence="7">The sequence shown here is derived from an EMBL/GenBank/DDBJ whole genome shotgun (WGS) entry which is preliminary data.</text>
</comment>
<proteinExistence type="predicted"/>
<protein>
    <submittedName>
        <fullName evidence="7">Polysaccharide biosynthesis C-terminal domain-containing protein</fullName>
    </submittedName>
</protein>
<keyword evidence="8" id="KW-1185">Reference proteome</keyword>
<dbReference type="Proteomes" id="UP001596383">
    <property type="component" value="Unassembled WGS sequence"/>
</dbReference>
<feature type="transmembrane region" description="Helical" evidence="6">
    <location>
        <begin position="119"/>
        <end position="139"/>
    </location>
</feature>
<feature type="transmembrane region" description="Helical" evidence="6">
    <location>
        <begin position="441"/>
        <end position="461"/>
    </location>
</feature>
<comment type="subcellular location">
    <subcellularLocation>
        <location evidence="1">Cell membrane</location>
        <topology evidence="1">Multi-pass membrane protein</topology>
    </subcellularLocation>
</comment>
<dbReference type="EMBL" id="JBHSWV010000463">
    <property type="protein sequence ID" value="MFC6767993.1"/>
    <property type="molecule type" value="Genomic_DNA"/>
</dbReference>
<evidence type="ECO:0000256" key="5">
    <source>
        <dbReference type="ARBA" id="ARBA00023136"/>
    </source>
</evidence>
<keyword evidence="5 6" id="KW-0472">Membrane</keyword>
<dbReference type="PANTHER" id="PTHR30250:SF28">
    <property type="entry name" value="POLYSACCHARIDE BIOSYNTHESIS PROTEIN"/>
    <property type="match status" value="1"/>
</dbReference>
<evidence type="ECO:0000313" key="8">
    <source>
        <dbReference type="Proteomes" id="UP001596383"/>
    </source>
</evidence>
<dbReference type="InterPro" id="IPR050833">
    <property type="entry name" value="Poly_Biosynth_Transport"/>
</dbReference>
<keyword evidence="4 6" id="KW-1133">Transmembrane helix</keyword>
<feature type="transmembrane region" description="Helical" evidence="6">
    <location>
        <begin position="318"/>
        <end position="348"/>
    </location>
</feature>
<feature type="transmembrane region" description="Helical" evidence="6">
    <location>
        <begin position="288"/>
        <end position="306"/>
    </location>
</feature>
<feature type="transmembrane region" description="Helical" evidence="6">
    <location>
        <begin position="360"/>
        <end position="387"/>
    </location>
</feature>
<feature type="transmembrane region" description="Helical" evidence="6">
    <location>
        <begin position="175"/>
        <end position="193"/>
    </location>
</feature>
<gene>
    <name evidence="7" type="ORF">ACFQE6_24240</name>
</gene>
<sequence length="493" mass="52248">MSDATSVSLGGETIKATAAKFAMAAIGFLGTIVFARALGPTGFGGYYLLFSLVKIADRAVNGWGTAVKKRYSEADAPSGELIGSQGLFTLVWTGLAIAAAAVASSWLVSYTGLPEAPVLFVLLLFAVTLFEPLDLIVQARGRVGASMWTDTLRSLLTFPLQLGLIVLGFGAAGMAYGLAAATFLTVPVLWYYIRTRPVAPSRETVSNLWSYARYSIPNSLLGQAYDRFDIILLGYLLAPAAAGRYEVALKLTVPATFVTMAASSGLMARVSHRHSKDEELGTDISNTLSFTSIFAIPMFFGAVAMPEQLVVTFFGPDYAAAAGLLVGLAAYQIAKTQAGVLTSVIYGIDRPDINTRVSALTLAINIVLGVALTLAYGAIGVVVATAVAETLRYVLSAVVVKRELSSVVLFPRTLGEQFAAGAVMFVVVVAAERAVAVDQWYHLLAIVALGAVVYGTVLLAISEKLRVTIVGILRGSRLERWLPGSWLEHGVMD</sequence>
<feature type="transmembrane region" description="Helical" evidence="6">
    <location>
        <begin position="418"/>
        <end position="435"/>
    </location>
</feature>
<feature type="transmembrane region" description="Helical" evidence="6">
    <location>
        <begin position="87"/>
        <end position="107"/>
    </location>
</feature>
<evidence type="ECO:0000256" key="6">
    <source>
        <dbReference type="SAM" id="Phobius"/>
    </source>
</evidence>
<feature type="transmembrane region" description="Helical" evidence="6">
    <location>
        <begin position="21"/>
        <end position="39"/>
    </location>
</feature>
<dbReference type="GO" id="GO:0005886">
    <property type="term" value="C:plasma membrane"/>
    <property type="evidence" value="ECO:0007669"/>
    <property type="project" value="UniProtKB-SubCell"/>
</dbReference>
<dbReference type="PANTHER" id="PTHR30250">
    <property type="entry name" value="PST FAMILY PREDICTED COLANIC ACID TRANSPORTER"/>
    <property type="match status" value="1"/>
</dbReference>
<reference evidence="7 8" key="1">
    <citation type="journal article" date="2019" name="Int. J. Syst. Evol. Microbiol.">
        <title>The Global Catalogue of Microorganisms (GCM) 10K type strain sequencing project: providing services to taxonomists for standard genome sequencing and annotation.</title>
        <authorList>
            <consortium name="The Broad Institute Genomics Platform"/>
            <consortium name="The Broad Institute Genome Sequencing Center for Infectious Disease"/>
            <person name="Wu L."/>
            <person name="Ma J."/>
        </authorList>
    </citation>
    <scope>NUCLEOTIDE SEQUENCE [LARGE SCALE GENOMIC DNA]</scope>
    <source>
        <strain evidence="7 8">LMG 29247</strain>
    </source>
</reference>
<organism evidence="7 8">
    <name type="scientific">Natrinema soli</name>
    <dbReference type="NCBI Taxonomy" id="1930624"/>
    <lineage>
        <taxon>Archaea</taxon>
        <taxon>Methanobacteriati</taxon>
        <taxon>Methanobacteriota</taxon>
        <taxon>Stenosarchaea group</taxon>
        <taxon>Halobacteria</taxon>
        <taxon>Halobacteriales</taxon>
        <taxon>Natrialbaceae</taxon>
        <taxon>Natrinema</taxon>
    </lineage>
</organism>
<evidence type="ECO:0000256" key="4">
    <source>
        <dbReference type="ARBA" id="ARBA00022989"/>
    </source>
</evidence>
<name>A0ABD5SST7_9EURY</name>
<evidence type="ECO:0000256" key="2">
    <source>
        <dbReference type="ARBA" id="ARBA00022475"/>
    </source>
</evidence>
<evidence type="ECO:0000313" key="7">
    <source>
        <dbReference type="EMBL" id="MFC6767993.1"/>
    </source>
</evidence>
<dbReference type="RefSeq" id="WP_273740830.1">
    <property type="nucleotide sequence ID" value="NZ_JAQIVI010000463.1"/>
</dbReference>